<evidence type="ECO:0000256" key="2">
    <source>
        <dbReference type="ARBA" id="ARBA00023125"/>
    </source>
</evidence>
<dbReference type="SUPFAM" id="SSF53822">
    <property type="entry name" value="Periplasmic binding protein-like I"/>
    <property type="match status" value="1"/>
</dbReference>
<evidence type="ECO:0000256" key="1">
    <source>
        <dbReference type="ARBA" id="ARBA00023015"/>
    </source>
</evidence>
<organism evidence="5 6">
    <name type="scientific">Microbacterium paludicola</name>
    <dbReference type="NCBI Taxonomy" id="300019"/>
    <lineage>
        <taxon>Bacteria</taxon>
        <taxon>Bacillati</taxon>
        <taxon>Actinomycetota</taxon>
        <taxon>Actinomycetes</taxon>
        <taxon>Micrococcales</taxon>
        <taxon>Microbacteriaceae</taxon>
        <taxon>Microbacterium</taxon>
    </lineage>
</organism>
<evidence type="ECO:0000256" key="3">
    <source>
        <dbReference type="ARBA" id="ARBA00023163"/>
    </source>
</evidence>
<dbReference type="PANTHER" id="PTHR30146:SF155">
    <property type="entry name" value="ALANINE RACEMASE"/>
    <property type="match status" value="1"/>
</dbReference>
<evidence type="ECO:0000313" key="5">
    <source>
        <dbReference type="EMBL" id="TFU30724.1"/>
    </source>
</evidence>
<evidence type="ECO:0000313" key="6">
    <source>
        <dbReference type="Proteomes" id="UP000298358"/>
    </source>
</evidence>
<protein>
    <submittedName>
        <fullName evidence="5">LacI family transcriptional regulator</fullName>
    </submittedName>
</protein>
<dbReference type="Gene3D" id="3.40.50.2300">
    <property type="match status" value="2"/>
</dbReference>
<gene>
    <name evidence="5" type="ORF">E4U02_14265</name>
</gene>
<accession>A0A4Y9FNE0</accession>
<dbReference type="Gene3D" id="1.10.260.40">
    <property type="entry name" value="lambda repressor-like DNA-binding domains"/>
    <property type="match status" value="1"/>
</dbReference>
<dbReference type="Pfam" id="PF00356">
    <property type="entry name" value="LacI"/>
    <property type="match status" value="1"/>
</dbReference>
<keyword evidence="1" id="KW-0805">Transcription regulation</keyword>
<dbReference type="GO" id="GO:0000976">
    <property type="term" value="F:transcription cis-regulatory region binding"/>
    <property type="evidence" value="ECO:0007669"/>
    <property type="project" value="TreeGrafter"/>
</dbReference>
<dbReference type="Pfam" id="PF13377">
    <property type="entry name" value="Peripla_BP_3"/>
    <property type="match status" value="1"/>
</dbReference>
<dbReference type="CDD" id="cd01392">
    <property type="entry name" value="HTH_LacI"/>
    <property type="match status" value="1"/>
</dbReference>
<dbReference type="InterPro" id="IPR010982">
    <property type="entry name" value="Lambda_DNA-bd_dom_sf"/>
</dbReference>
<name>A0A4Y9FNE0_9MICO</name>
<keyword evidence="3" id="KW-0804">Transcription</keyword>
<dbReference type="PANTHER" id="PTHR30146">
    <property type="entry name" value="LACI-RELATED TRANSCRIPTIONAL REPRESSOR"/>
    <property type="match status" value="1"/>
</dbReference>
<keyword evidence="2" id="KW-0238">DNA-binding</keyword>
<dbReference type="InterPro" id="IPR000843">
    <property type="entry name" value="HTH_LacI"/>
</dbReference>
<dbReference type="SUPFAM" id="SSF47413">
    <property type="entry name" value="lambda repressor-like DNA-binding domains"/>
    <property type="match status" value="1"/>
</dbReference>
<comment type="caution">
    <text evidence="5">The sequence shown here is derived from an EMBL/GenBank/DDBJ whole genome shotgun (WGS) entry which is preliminary data.</text>
</comment>
<dbReference type="SMART" id="SM00354">
    <property type="entry name" value="HTH_LACI"/>
    <property type="match status" value="1"/>
</dbReference>
<dbReference type="AlphaFoldDB" id="A0A4Y9FNE0"/>
<dbReference type="RefSeq" id="WP_135115483.1">
    <property type="nucleotide sequence ID" value="NZ_JADGLL010000054.1"/>
</dbReference>
<dbReference type="GO" id="GO:0003700">
    <property type="term" value="F:DNA-binding transcription factor activity"/>
    <property type="evidence" value="ECO:0007669"/>
    <property type="project" value="TreeGrafter"/>
</dbReference>
<dbReference type="InterPro" id="IPR028082">
    <property type="entry name" value="Peripla_BP_I"/>
</dbReference>
<keyword evidence="6" id="KW-1185">Reference proteome</keyword>
<sequence>MSGSAAPTSRDVARAAGVSQTTVSYALTGQGNISAATRARVLEVAEAIGYRPNLAARSMRTRRSGRVAVIMGSAVDTHMRLLAGAIDVAREAGFVAETLHADGSPQDRVERIRELASGGQYEGILTVAPLPDDASAADSPCVVVSAATFDDELRSVGALADATQVATLIEALAQAGHRRFLHVAGAEQYASARARRSVYLEAIERLGLESLGVVGGSWSPEAGRTAILDLPDDARPVAVIAANDHVAIGAMRGAGERGWAVPGDLAVTGWDNNVFGAYTSPSLTSVDVDFREAGRRAMRALLTAMGRPQSPQETGSLHRIVWRESTGRVSPTG</sequence>
<reference evidence="5 6" key="1">
    <citation type="submission" date="2019-03" db="EMBL/GenBank/DDBJ databases">
        <title>Diversity of the mouse oral microbiome.</title>
        <authorList>
            <person name="Joseph S."/>
            <person name="Aduse-Opoku J."/>
            <person name="Curtis M."/>
            <person name="Wade W."/>
            <person name="Hashim A."/>
        </authorList>
    </citation>
    <scope>NUCLEOTIDE SEQUENCE [LARGE SCALE GENOMIC DNA]</scope>
    <source>
        <strain evidence="5 6">P1012</strain>
    </source>
</reference>
<dbReference type="Proteomes" id="UP000298358">
    <property type="component" value="Unassembled WGS sequence"/>
</dbReference>
<dbReference type="OrthoDB" id="9785139at2"/>
<dbReference type="PROSITE" id="PS50932">
    <property type="entry name" value="HTH_LACI_2"/>
    <property type="match status" value="1"/>
</dbReference>
<feature type="domain" description="HTH lacI-type" evidence="4">
    <location>
        <begin position="7"/>
        <end position="61"/>
    </location>
</feature>
<proteinExistence type="predicted"/>
<dbReference type="EMBL" id="SPQB01000054">
    <property type="protein sequence ID" value="TFU30724.1"/>
    <property type="molecule type" value="Genomic_DNA"/>
</dbReference>
<evidence type="ECO:0000259" key="4">
    <source>
        <dbReference type="PROSITE" id="PS50932"/>
    </source>
</evidence>
<dbReference type="InterPro" id="IPR046335">
    <property type="entry name" value="LacI/GalR-like_sensor"/>
</dbReference>